<comment type="caution">
    <text evidence="1">The sequence shown here is derived from an EMBL/GenBank/DDBJ whole genome shotgun (WGS) entry which is preliminary data.</text>
</comment>
<dbReference type="Gene3D" id="1.10.490.110">
    <property type="entry name" value="Uncharacterized conserved protein DUF2267"/>
    <property type="match status" value="1"/>
</dbReference>
<evidence type="ECO:0000313" key="2">
    <source>
        <dbReference type="Proteomes" id="UP000053398"/>
    </source>
</evidence>
<sequence>MRHDEMIGKVQALAQLPDRGTAERAAHAVVATLAERLPAGLARHVAAQLPPDMAAAMREAVDASAGPDSGTSAERFGLTAFAGRVAVRAGTDEETALREAAAVMEVLDAALAPELTERMDGALPADIRELLPVERAVQDTGRSD</sequence>
<keyword evidence="2" id="KW-1185">Reference proteome</keyword>
<dbReference type="RefSeq" id="WP_059263371.1">
    <property type="nucleotide sequence ID" value="NZ_KQ948355.1"/>
</dbReference>
<dbReference type="EMBL" id="LMWP01000016">
    <property type="protein sequence ID" value="KUN27905.1"/>
    <property type="molecule type" value="Genomic_DNA"/>
</dbReference>
<evidence type="ECO:0000313" key="1">
    <source>
        <dbReference type="EMBL" id="KUN27905.1"/>
    </source>
</evidence>
<accession>A0A101QDQ3</accession>
<dbReference type="Proteomes" id="UP000053398">
    <property type="component" value="Unassembled WGS sequence"/>
</dbReference>
<dbReference type="InterPro" id="IPR038282">
    <property type="entry name" value="DUF2267_sf"/>
</dbReference>
<protein>
    <recommendedName>
        <fullName evidence="3">DUF2267 domain-containing protein</fullName>
    </recommendedName>
</protein>
<name>A0A101QDQ3_STRCK</name>
<gene>
    <name evidence="1" type="ORF">AQJ11_14990</name>
</gene>
<dbReference type="Pfam" id="PF10025">
    <property type="entry name" value="DUF2267"/>
    <property type="match status" value="1"/>
</dbReference>
<dbReference type="AlphaFoldDB" id="A0A101QDQ3"/>
<proteinExistence type="predicted"/>
<organism evidence="1 2">
    <name type="scientific">Streptomyces corchorusii</name>
    <name type="common">Streptomyces chibaensis</name>
    <dbReference type="NCBI Taxonomy" id="1903"/>
    <lineage>
        <taxon>Bacteria</taxon>
        <taxon>Bacillati</taxon>
        <taxon>Actinomycetota</taxon>
        <taxon>Actinomycetes</taxon>
        <taxon>Kitasatosporales</taxon>
        <taxon>Streptomycetaceae</taxon>
        <taxon>Streptomyces</taxon>
    </lineage>
</organism>
<evidence type="ECO:0008006" key="3">
    <source>
        <dbReference type="Google" id="ProtNLM"/>
    </source>
</evidence>
<reference evidence="1 2" key="1">
    <citation type="submission" date="2015-10" db="EMBL/GenBank/DDBJ databases">
        <title>Draft genome sequence of Streptomyces corchorusii DSM 40340, type strain for the species Streptomyces corchorusii.</title>
        <authorList>
            <person name="Ruckert C."/>
            <person name="Winkler A."/>
            <person name="Kalinowski J."/>
            <person name="Kampfer P."/>
            <person name="Glaeser S."/>
        </authorList>
    </citation>
    <scope>NUCLEOTIDE SEQUENCE [LARGE SCALE GENOMIC DNA]</scope>
    <source>
        <strain evidence="1 2">DSM 40340</strain>
    </source>
</reference>
<dbReference type="InterPro" id="IPR018727">
    <property type="entry name" value="DUF2267"/>
</dbReference>